<dbReference type="Gene3D" id="2.40.160.20">
    <property type="match status" value="1"/>
</dbReference>
<dbReference type="Pfam" id="PF09411">
    <property type="entry name" value="PagL"/>
    <property type="match status" value="1"/>
</dbReference>
<dbReference type="RefSeq" id="WP_199384565.1">
    <property type="nucleotide sequence ID" value="NZ_JAEMHM010000010.1"/>
</dbReference>
<keyword evidence="3" id="KW-1185">Reference proteome</keyword>
<dbReference type="EMBL" id="JAEMHM010000010">
    <property type="protein sequence ID" value="MBJ6725673.1"/>
    <property type="molecule type" value="Genomic_DNA"/>
</dbReference>
<feature type="chain" id="PRO_5035149584" evidence="1">
    <location>
        <begin position="26"/>
        <end position="182"/>
    </location>
</feature>
<dbReference type="AlphaFoldDB" id="A0A8J7IPT1"/>
<comment type="caution">
    <text evidence="2">The sequence shown here is derived from an EMBL/GenBank/DDBJ whole genome shotgun (WGS) entry which is preliminary data.</text>
</comment>
<reference evidence="2" key="1">
    <citation type="submission" date="2020-12" db="EMBL/GenBank/DDBJ databases">
        <title>Geomonas sp. Red875, isolated from river sediment.</title>
        <authorList>
            <person name="Xu Z."/>
            <person name="Zhang Z."/>
            <person name="Masuda Y."/>
            <person name="Itoh H."/>
            <person name="Senoo K."/>
        </authorList>
    </citation>
    <scope>NUCLEOTIDE SEQUENCE</scope>
    <source>
        <strain evidence="2">Red875</strain>
    </source>
</reference>
<accession>A0A8J7IPT1</accession>
<organism evidence="2 3">
    <name type="scientific">Geomesophilobacter sediminis</name>
    <dbReference type="NCBI Taxonomy" id="2798584"/>
    <lineage>
        <taxon>Bacteria</taxon>
        <taxon>Pseudomonadati</taxon>
        <taxon>Thermodesulfobacteriota</taxon>
        <taxon>Desulfuromonadia</taxon>
        <taxon>Geobacterales</taxon>
        <taxon>Geobacteraceae</taxon>
        <taxon>Geomesophilobacter</taxon>
    </lineage>
</organism>
<feature type="signal peptide" evidence="1">
    <location>
        <begin position="1"/>
        <end position="25"/>
    </location>
</feature>
<evidence type="ECO:0000313" key="2">
    <source>
        <dbReference type="EMBL" id="MBJ6725673.1"/>
    </source>
</evidence>
<dbReference type="Proteomes" id="UP000636888">
    <property type="component" value="Unassembled WGS sequence"/>
</dbReference>
<dbReference type="GO" id="GO:0016787">
    <property type="term" value="F:hydrolase activity"/>
    <property type="evidence" value="ECO:0007669"/>
    <property type="project" value="UniProtKB-KW"/>
</dbReference>
<sequence length="182" mass="19544">MRYAVSLLYLLVIIGTATLPAPARAGEGSWEYVGGRGGINATGKGALREYEGFVAYLLPWGLGEHGGWRLNTKANGSMGMLQGSGRYGFIATMGPGLSLESPGVPLELDGGVNLAFISQDVYDGRDLNGNLQFVTHIGLNLRVAGPIGVGYRFHHMSNADLNGRQNPGVNMHLFSVIWYFDK</sequence>
<proteinExistence type="predicted"/>
<keyword evidence="1" id="KW-0732">Signal</keyword>
<keyword evidence="2" id="KW-0378">Hydrolase</keyword>
<name>A0A8J7IPT1_9BACT</name>
<dbReference type="InterPro" id="IPR018550">
    <property type="entry name" value="Lipid-A_deacylase-rel"/>
</dbReference>
<evidence type="ECO:0000313" key="3">
    <source>
        <dbReference type="Proteomes" id="UP000636888"/>
    </source>
</evidence>
<gene>
    <name evidence="2" type="ORF">JFN93_13215</name>
</gene>
<evidence type="ECO:0000256" key="1">
    <source>
        <dbReference type="SAM" id="SignalP"/>
    </source>
</evidence>
<protein>
    <submittedName>
        <fullName evidence="2">Acyloxyacyl hydrolase</fullName>
    </submittedName>
</protein>